<evidence type="ECO:0000313" key="3">
    <source>
        <dbReference type="Proteomes" id="UP000253370"/>
    </source>
</evidence>
<organism evidence="2 3">
    <name type="scientific">Rhodosalinus halophilus</name>
    <dbReference type="NCBI Taxonomy" id="2259333"/>
    <lineage>
        <taxon>Bacteria</taxon>
        <taxon>Pseudomonadati</taxon>
        <taxon>Pseudomonadota</taxon>
        <taxon>Alphaproteobacteria</taxon>
        <taxon>Rhodobacterales</taxon>
        <taxon>Paracoccaceae</taxon>
        <taxon>Rhodosalinus</taxon>
    </lineage>
</organism>
<keyword evidence="3" id="KW-1185">Reference proteome</keyword>
<evidence type="ECO:0000256" key="1">
    <source>
        <dbReference type="SAM" id="MobiDB-lite"/>
    </source>
</evidence>
<name>A0A365UFK3_9RHOB</name>
<reference evidence="2 3" key="1">
    <citation type="submission" date="2018-07" db="EMBL/GenBank/DDBJ databases">
        <title>Rhodosalinus sp. strain E84T genomic sequence and assembly.</title>
        <authorList>
            <person name="Liu Z.-W."/>
            <person name="Lu D.-C."/>
        </authorList>
    </citation>
    <scope>NUCLEOTIDE SEQUENCE [LARGE SCALE GENOMIC DNA]</scope>
    <source>
        <strain evidence="2 3">E84</strain>
    </source>
</reference>
<accession>A0A365UFK3</accession>
<dbReference type="AlphaFoldDB" id="A0A365UFK3"/>
<feature type="region of interest" description="Disordered" evidence="1">
    <location>
        <begin position="260"/>
        <end position="288"/>
    </location>
</feature>
<dbReference type="RefSeq" id="WP_113287656.1">
    <property type="nucleotide sequence ID" value="NZ_QNTQ01000001.1"/>
</dbReference>
<dbReference type="EMBL" id="QNTQ01000001">
    <property type="protein sequence ID" value="RBI87633.1"/>
    <property type="molecule type" value="Genomic_DNA"/>
</dbReference>
<dbReference type="Proteomes" id="UP000253370">
    <property type="component" value="Unassembled WGS sequence"/>
</dbReference>
<proteinExistence type="predicted"/>
<comment type="caution">
    <text evidence="2">The sequence shown here is derived from an EMBL/GenBank/DDBJ whole genome shotgun (WGS) entry which is preliminary data.</text>
</comment>
<dbReference type="OrthoDB" id="7647819at2"/>
<sequence>MASLSQETTAALARLEAALNAPGIPERAAQDCARLLDKLRRPARISIFGSRAADTRWLLCAILGADPLAGAQGWPAIELAHGDPPRAKVTLADGSTLAREGPPAADLLSSEPVFLSITVPWPALKRMSFLALPATADPAEQAAALAWAARRTDIAIWCTRRFDAAEAAIWAEAPARLKNHALMVQVATDAAPPLACQATEAFEGTFTVARAPERLGQDDKPRGLDRLLARLEADIDEALRADVDAARLFLHRFGHLAAAQAGPRSVEDGPSARGNPAARTRDDSRPDRERVELLSEPLLYLRRRARLLHETLELCEAGAGDWAAEVLAGCTETLEGLRERAARWPEDDFRAHELREAVEEACDVSVLLQAEGGEDQVEDAAVLLEQIRQEFERELAA</sequence>
<protein>
    <submittedName>
        <fullName evidence="2">Uncharacterized protein</fullName>
    </submittedName>
</protein>
<gene>
    <name evidence="2" type="ORF">DRV85_01535</name>
</gene>
<feature type="compositionally biased region" description="Basic and acidic residues" evidence="1">
    <location>
        <begin position="279"/>
        <end position="288"/>
    </location>
</feature>
<evidence type="ECO:0000313" key="2">
    <source>
        <dbReference type="EMBL" id="RBI87633.1"/>
    </source>
</evidence>